<keyword evidence="1" id="KW-0812">Transmembrane</keyword>
<accession>A0A9K3D6G9</accession>
<evidence type="ECO:0000256" key="1">
    <source>
        <dbReference type="SAM" id="Phobius"/>
    </source>
</evidence>
<sequence>ADEPDTYAEVATIDDQGGEHPLVSASGYGEVVVSVWGAEDEGEDYYARSMHLPSSVSPIMGVRVTPTVIAGNGTDVYICVYSDVDMEVDLPDQAGLTVQMGGEEPIPTVYDADTHSYSATVSAVEGAHTLDLALAGSVFASVEFTPMPTSAGLVLSSCGVCETVTAGVLVGDSHAEAVCGLEGVTLRVGDGVPMGLEEGPSEAGCTYSTELTLPCDIGPLEFSVDTGLEGVGPFTVTWVVTAGDIDPDATLATLDTHTPLRTSASSVLLFVPTDSYDNTIYGQGVSLPTLVVSVTGTDGDANTYLCTHGYETERYECVVNIPATADDYVTLTFGRRVNGEPSIIPFGDPIQQRVLGETVSLTPVILLCMVSLLVSGYAVYASKHKGGYSELLPSIMVSPVRKDD</sequence>
<dbReference type="AlphaFoldDB" id="A0A9K3D6G9"/>
<comment type="caution">
    <text evidence="2">The sequence shown here is derived from an EMBL/GenBank/DDBJ whole genome shotgun (WGS) entry which is preliminary data.</text>
</comment>
<keyword evidence="3" id="KW-1185">Reference proteome</keyword>
<feature type="non-terminal residue" evidence="2">
    <location>
        <position position="404"/>
    </location>
</feature>
<evidence type="ECO:0000313" key="2">
    <source>
        <dbReference type="EMBL" id="GIQ88189.1"/>
    </source>
</evidence>
<reference evidence="2 3" key="1">
    <citation type="journal article" date="2018" name="PLoS ONE">
        <title>The draft genome of Kipferlia bialata reveals reductive genome evolution in fornicate parasites.</title>
        <authorList>
            <person name="Tanifuji G."/>
            <person name="Takabayashi S."/>
            <person name="Kume K."/>
            <person name="Takagi M."/>
            <person name="Nakayama T."/>
            <person name="Kamikawa R."/>
            <person name="Inagaki Y."/>
            <person name="Hashimoto T."/>
        </authorList>
    </citation>
    <scope>NUCLEOTIDE SEQUENCE [LARGE SCALE GENOMIC DNA]</scope>
    <source>
        <strain evidence="2">NY0173</strain>
    </source>
</reference>
<keyword evidence="1" id="KW-0472">Membrane</keyword>
<proteinExistence type="predicted"/>
<protein>
    <submittedName>
        <fullName evidence="2">Uncharacterized protein</fullName>
    </submittedName>
</protein>
<feature type="transmembrane region" description="Helical" evidence="1">
    <location>
        <begin position="361"/>
        <end position="380"/>
    </location>
</feature>
<name>A0A9K3D6G9_9EUKA</name>
<keyword evidence="1" id="KW-1133">Transmembrane helix</keyword>
<gene>
    <name evidence="2" type="ORF">KIPB_010385</name>
</gene>
<organism evidence="2 3">
    <name type="scientific">Kipferlia bialata</name>
    <dbReference type="NCBI Taxonomy" id="797122"/>
    <lineage>
        <taxon>Eukaryota</taxon>
        <taxon>Metamonada</taxon>
        <taxon>Carpediemonas-like organisms</taxon>
        <taxon>Kipferlia</taxon>
    </lineage>
</organism>
<evidence type="ECO:0000313" key="3">
    <source>
        <dbReference type="Proteomes" id="UP000265618"/>
    </source>
</evidence>
<dbReference type="EMBL" id="BDIP01003843">
    <property type="protein sequence ID" value="GIQ88189.1"/>
    <property type="molecule type" value="Genomic_DNA"/>
</dbReference>
<dbReference type="Proteomes" id="UP000265618">
    <property type="component" value="Unassembled WGS sequence"/>
</dbReference>